<sequence>MRLSTRQHIAISLPALLACMAAQASDCDTNFVASGNFITGYKFTTSAQVSDVLADPAFTAASQYLLKEGITVLQVDRSAHLLSGLLHGSTPNRPIPLNLAVEDAGHGARLTLTLTTPGGVFTNDAAAKEEFCKVVAASAMASATTPAAREPERAAGKVSEPPKTGATPEPSNRVCLGKACLGMTLQEATVLPLDEVERIFRFVPNHIQGAFGLNDKGERVWWAAVQDMDAPTIRQYSQTVKVLCKTSGFRASMKASDGQPIKLEFHAILSEGRPKIVLTYIDRKLPDTMSASEKNAFEQQAKAKYGDAYFKPDYFSGNQPKAAYVTLGRSLLFQLRSVDADSEKLMEQPGCTSRPSLE</sequence>
<dbReference type="EMBL" id="WWCX01000001">
    <property type="protein sequence ID" value="MYM92651.1"/>
    <property type="molecule type" value="Genomic_DNA"/>
</dbReference>
<accession>A0A845GFD4</accession>
<feature type="region of interest" description="Disordered" evidence="1">
    <location>
        <begin position="143"/>
        <end position="170"/>
    </location>
</feature>
<name>A0A845GFD4_9BURK</name>
<protein>
    <submittedName>
        <fullName evidence="3">Uncharacterized protein</fullName>
    </submittedName>
</protein>
<dbReference type="RefSeq" id="WP_161081910.1">
    <property type="nucleotide sequence ID" value="NZ_WWCX01000001.1"/>
</dbReference>
<reference evidence="3" key="1">
    <citation type="submission" date="2019-12" db="EMBL/GenBank/DDBJ databases">
        <title>Novel species isolated from a subtropical stream in China.</title>
        <authorList>
            <person name="Lu H."/>
        </authorList>
    </citation>
    <scope>NUCLEOTIDE SEQUENCE [LARGE SCALE GENOMIC DNA]</scope>
    <source>
        <strain evidence="3">FT81W</strain>
    </source>
</reference>
<organism evidence="3 4">
    <name type="scientific">Duganella vulcania</name>
    <dbReference type="NCBI Taxonomy" id="2692166"/>
    <lineage>
        <taxon>Bacteria</taxon>
        <taxon>Pseudomonadati</taxon>
        <taxon>Pseudomonadota</taxon>
        <taxon>Betaproteobacteria</taxon>
        <taxon>Burkholderiales</taxon>
        <taxon>Oxalobacteraceae</taxon>
        <taxon>Telluria group</taxon>
        <taxon>Duganella</taxon>
    </lineage>
</organism>
<evidence type="ECO:0000256" key="1">
    <source>
        <dbReference type="SAM" id="MobiDB-lite"/>
    </source>
</evidence>
<evidence type="ECO:0000256" key="2">
    <source>
        <dbReference type="SAM" id="SignalP"/>
    </source>
</evidence>
<feature type="signal peptide" evidence="2">
    <location>
        <begin position="1"/>
        <end position="24"/>
    </location>
</feature>
<proteinExistence type="predicted"/>
<evidence type="ECO:0000313" key="3">
    <source>
        <dbReference type="EMBL" id="MYM92651.1"/>
    </source>
</evidence>
<dbReference type="Proteomes" id="UP000447355">
    <property type="component" value="Unassembled WGS sequence"/>
</dbReference>
<comment type="caution">
    <text evidence="3">The sequence shown here is derived from an EMBL/GenBank/DDBJ whole genome shotgun (WGS) entry which is preliminary data.</text>
</comment>
<evidence type="ECO:0000313" key="4">
    <source>
        <dbReference type="Proteomes" id="UP000447355"/>
    </source>
</evidence>
<gene>
    <name evidence="3" type="ORF">GTP90_02110</name>
</gene>
<feature type="chain" id="PRO_5032471807" evidence="2">
    <location>
        <begin position="25"/>
        <end position="358"/>
    </location>
</feature>
<dbReference type="AlphaFoldDB" id="A0A845GFD4"/>
<dbReference type="PROSITE" id="PS51257">
    <property type="entry name" value="PROKAR_LIPOPROTEIN"/>
    <property type="match status" value="1"/>
</dbReference>
<keyword evidence="2" id="KW-0732">Signal</keyword>